<evidence type="ECO:0000256" key="1">
    <source>
        <dbReference type="SAM" id="MobiDB-lite"/>
    </source>
</evidence>
<evidence type="ECO:0000313" key="3">
    <source>
        <dbReference type="Proteomes" id="UP000182932"/>
    </source>
</evidence>
<accession>A0A975WEN2</accession>
<name>A0A975WEN2_9RHOB</name>
<dbReference type="RefSeq" id="WP_074839613.1">
    <property type="nucleotide sequence ID" value="NZ_FNYY01000026.1"/>
</dbReference>
<evidence type="ECO:0000313" key="2">
    <source>
        <dbReference type="EMBL" id="SEK08211.1"/>
    </source>
</evidence>
<sequence>MGNEKLKLAHQGQPSPQRRGRSAMSRWAKPQHKAAARMMGYCLTLGTSGGWVGFSQWAKVRLAPEERAALAFMALRSLDHETACMTADAALGFEQSEAA</sequence>
<dbReference type="GeneID" id="80821467"/>
<organism evidence="2 3">
    <name type="scientific">Marinovum algicola</name>
    <dbReference type="NCBI Taxonomy" id="42444"/>
    <lineage>
        <taxon>Bacteria</taxon>
        <taxon>Pseudomonadati</taxon>
        <taxon>Pseudomonadota</taxon>
        <taxon>Alphaproteobacteria</taxon>
        <taxon>Rhodobacterales</taxon>
        <taxon>Roseobacteraceae</taxon>
        <taxon>Marinovum</taxon>
    </lineage>
</organism>
<dbReference type="Proteomes" id="UP000182932">
    <property type="component" value="Unassembled WGS sequence"/>
</dbReference>
<protein>
    <submittedName>
        <fullName evidence="2">Uncharacterized protein</fullName>
    </submittedName>
</protein>
<dbReference type="EMBL" id="FNYY01000026">
    <property type="protein sequence ID" value="SEK08211.1"/>
    <property type="molecule type" value="Genomic_DNA"/>
</dbReference>
<dbReference type="AlphaFoldDB" id="A0A975WEN2"/>
<reference evidence="2 3" key="1">
    <citation type="submission" date="2016-10" db="EMBL/GenBank/DDBJ databases">
        <authorList>
            <person name="Varghese N."/>
            <person name="Submissions S."/>
        </authorList>
    </citation>
    <scope>NUCLEOTIDE SEQUENCE [LARGE SCALE GENOMIC DNA]</scope>
    <source>
        <strain evidence="2 3">FF3</strain>
    </source>
</reference>
<comment type="caution">
    <text evidence="2">The sequence shown here is derived from an EMBL/GenBank/DDBJ whole genome shotgun (WGS) entry which is preliminary data.</text>
</comment>
<proteinExistence type="predicted"/>
<feature type="region of interest" description="Disordered" evidence="1">
    <location>
        <begin position="1"/>
        <end position="27"/>
    </location>
</feature>
<gene>
    <name evidence="2" type="ORF">SAMN04487940_12620</name>
</gene>
<keyword evidence="3" id="KW-1185">Reference proteome</keyword>